<dbReference type="AlphaFoldDB" id="A0A167J5H4"/>
<protein>
    <submittedName>
        <fullName evidence="2">Uncharacterized protein</fullName>
    </submittedName>
</protein>
<evidence type="ECO:0000313" key="3">
    <source>
        <dbReference type="Proteomes" id="UP000076738"/>
    </source>
</evidence>
<dbReference type="Proteomes" id="UP000076738">
    <property type="component" value="Unassembled WGS sequence"/>
</dbReference>
<evidence type="ECO:0000313" key="2">
    <source>
        <dbReference type="EMBL" id="KZO93265.1"/>
    </source>
</evidence>
<accession>A0A167J5H4</accession>
<dbReference type="EMBL" id="KV417303">
    <property type="protein sequence ID" value="KZO93265.1"/>
    <property type="molecule type" value="Genomic_DNA"/>
</dbReference>
<evidence type="ECO:0000256" key="1">
    <source>
        <dbReference type="SAM" id="MobiDB-lite"/>
    </source>
</evidence>
<reference evidence="2 3" key="1">
    <citation type="journal article" date="2016" name="Mol. Biol. Evol.">
        <title>Comparative Genomics of Early-Diverging Mushroom-Forming Fungi Provides Insights into the Origins of Lignocellulose Decay Capabilities.</title>
        <authorList>
            <person name="Nagy L.G."/>
            <person name="Riley R."/>
            <person name="Tritt A."/>
            <person name="Adam C."/>
            <person name="Daum C."/>
            <person name="Floudas D."/>
            <person name="Sun H."/>
            <person name="Yadav J.S."/>
            <person name="Pangilinan J."/>
            <person name="Larsson K.H."/>
            <person name="Matsuura K."/>
            <person name="Barry K."/>
            <person name="Labutti K."/>
            <person name="Kuo R."/>
            <person name="Ohm R.A."/>
            <person name="Bhattacharya S.S."/>
            <person name="Shirouzu T."/>
            <person name="Yoshinaga Y."/>
            <person name="Martin F.M."/>
            <person name="Grigoriev I.V."/>
            <person name="Hibbett D.S."/>
        </authorList>
    </citation>
    <scope>NUCLEOTIDE SEQUENCE [LARGE SCALE GENOMIC DNA]</scope>
    <source>
        <strain evidence="2 3">TUFC12733</strain>
    </source>
</reference>
<organism evidence="2 3">
    <name type="scientific">Calocera viscosa (strain TUFC12733)</name>
    <dbReference type="NCBI Taxonomy" id="1330018"/>
    <lineage>
        <taxon>Eukaryota</taxon>
        <taxon>Fungi</taxon>
        <taxon>Dikarya</taxon>
        <taxon>Basidiomycota</taxon>
        <taxon>Agaricomycotina</taxon>
        <taxon>Dacrymycetes</taxon>
        <taxon>Dacrymycetales</taxon>
        <taxon>Dacrymycetaceae</taxon>
        <taxon>Calocera</taxon>
    </lineage>
</organism>
<keyword evidence="3" id="KW-1185">Reference proteome</keyword>
<sequence length="146" mass="16683">MQRDRPIATIRPMPERCRKRMCRRRLVIYLRFCEFRCPFLLMKRLPCASRQRVDPPLANRLGPRVPSSAPTYGHPLSSTSAGVPGFSRLRSGARMEDRSRVQRRNPQLRIGECCASAGAAYDGTAIWGHPCWSDPVVRKFWGLNRG</sequence>
<proteinExistence type="predicted"/>
<feature type="region of interest" description="Disordered" evidence="1">
    <location>
        <begin position="58"/>
        <end position="81"/>
    </location>
</feature>
<gene>
    <name evidence="2" type="ORF">CALVIDRAFT_264780</name>
</gene>
<name>A0A167J5H4_CALVF</name>